<evidence type="ECO:0000256" key="2">
    <source>
        <dbReference type="ARBA" id="ARBA00007447"/>
    </source>
</evidence>
<keyword evidence="6 12" id="KW-0378">Hydrolase</keyword>
<feature type="active site" evidence="10">
    <location>
        <position position="122"/>
    </location>
</feature>
<dbReference type="Proteomes" id="UP000799437">
    <property type="component" value="Unassembled WGS sequence"/>
</dbReference>
<dbReference type="SUPFAM" id="SSF50630">
    <property type="entry name" value="Acid proteases"/>
    <property type="match status" value="1"/>
</dbReference>
<feature type="signal peptide" evidence="14">
    <location>
        <begin position="1"/>
        <end position="21"/>
    </location>
</feature>
<dbReference type="InterPro" id="IPR021109">
    <property type="entry name" value="Peptidase_aspartic_dom_sf"/>
</dbReference>
<reference evidence="16" key="1">
    <citation type="journal article" date="2020" name="Stud. Mycol.">
        <title>101 Dothideomycetes genomes: a test case for predicting lifestyles and emergence of pathogens.</title>
        <authorList>
            <person name="Haridas S."/>
            <person name="Albert R."/>
            <person name="Binder M."/>
            <person name="Bloem J."/>
            <person name="Labutti K."/>
            <person name="Salamov A."/>
            <person name="Andreopoulos B."/>
            <person name="Baker S."/>
            <person name="Barry K."/>
            <person name="Bills G."/>
            <person name="Bluhm B."/>
            <person name="Cannon C."/>
            <person name="Castanera R."/>
            <person name="Culley D."/>
            <person name="Daum C."/>
            <person name="Ezra D."/>
            <person name="Gonzalez J."/>
            <person name="Henrissat B."/>
            <person name="Kuo A."/>
            <person name="Liang C."/>
            <person name="Lipzen A."/>
            <person name="Lutzoni F."/>
            <person name="Magnuson J."/>
            <person name="Mondo S."/>
            <person name="Nolan M."/>
            <person name="Ohm R."/>
            <person name="Pangilinan J."/>
            <person name="Park H.-J."/>
            <person name="Ramirez L."/>
            <person name="Alfaro M."/>
            <person name="Sun H."/>
            <person name="Tritt A."/>
            <person name="Yoshinaga Y."/>
            <person name="Zwiers L.-H."/>
            <person name="Turgeon B."/>
            <person name="Goodwin S."/>
            <person name="Spatafora J."/>
            <person name="Crous P."/>
            <person name="Grigoriev I."/>
        </authorList>
    </citation>
    <scope>NUCLEOTIDE SEQUENCE</scope>
    <source>
        <strain evidence="16">CBS 121739</strain>
    </source>
</reference>
<dbReference type="AlphaFoldDB" id="A0A6A6WCD9"/>
<feature type="region of interest" description="Disordered" evidence="13">
    <location>
        <begin position="419"/>
        <end position="478"/>
    </location>
</feature>
<dbReference type="Gene3D" id="2.40.70.10">
    <property type="entry name" value="Acid Proteases"/>
    <property type="match status" value="2"/>
</dbReference>
<comment type="subcellular location">
    <subcellularLocation>
        <location evidence="1">Cell membrane</location>
    </subcellularLocation>
</comment>
<dbReference type="PRINTS" id="PR00792">
    <property type="entry name" value="PEPSIN"/>
</dbReference>
<evidence type="ECO:0000256" key="10">
    <source>
        <dbReference type="PIRSR" id="PIRSR601461-1"/>
    </source>
</evidence>
<evidence type="ECO:0000313" key="16">
    <source>
        <dbReference type="EMBL" id="KAF2759630.1"/>
    </source>
</evidence>
<evidence type="ECO:0000256" key="4">
    <source>
        <dbReference type="ARBA" id="ARBA00022670"/>
    </source>
</evidence>
<dbReference type="PROSITE" id="PS00141">
    <property type="entry name" value="ASP_PROTEASE"/>
    <property type="match status" value="1"/>
</dbReference>
<dbReference type="Pfam" id="PF00026">
    <property type="entry name" value="Asp"/>
    <property type="match status" value="1"/>
</dbReference>
<feature type="disulfide bond" evidence="11">
    <location>
        <begin position="135"/>
        <end position="140"/>
    </location>
</feature>
<feature type="disulfide bond" evidence="11">
    <location>
        <begin position="342"/>
        <end position="374"/>
    </location>
</feature>
<gene>
    <name evidence="16" type="ORF">EJ05DRAFT_474707</name>
</gene>
<evidence type="ECO:0000256" key="14">
    <source>
        <dbReference type="SAM" id="SignalP"/>
    </source>
</evidence>
<evidence type="ECO:0000256" key="11">
    <source>
        <dbReference type="PIRSR" id="PIRSR601461-2"/>
    </source>
</evidence>
<dbReference type="GO" id="GO:0005886">
    <property type="term" value="C:plasma membrane"/>
    <property type="evidence" value="ECO:0007669"/>
    <property type="project" value="UniProtKB-SubCell"/>
</dbReference>
<dbReference type="EMBL" id="ML996569">
    <property type="protein sequence ID" value="KAF2759630.1"/>
    <property type="molecule type" value="Genomic_DNA"/>
</dbReference>
<evidence type="ECO:0000256" key="6">
    <source>
        <dbReference type="ARBA" id="ARBA00022801"/>
    </source>
</evidence>
<sequence length="495" mass="52354">MQDTFLLAYACLLLLLPQATAFYLYTPKAWGDFATQRRPAKGSRSIPASSISTPERAINLPLRRHRVARRPLRLRDSAYDITSAPRPTQTNSVGIDQDGTDYTYMASMQFGTSQTEYHMLLDTAASNTWVMSSDCKSDVCGFHNTLGKDSSSTLQTTDAQFSVAYGTGNVNCTVASDTVHFAGLSVDLKFGLATGISEDFASFPLDGILGLGRIDSDPHGTNAPSLMEALIHERLIDAKVIGVHLGRHATPPIDGELNLGAPNPTRYDGDLHYIDIIDNANGFWEIPIDDAGVNGQSSGLQGRSAILDTGTSFLLIPPGDASKIHNLIPGSKSIADAYTVPCDSTAAIQFTFGGKTYNVSSLDYVGRDNGNGACNSQIIPRRTFGENQWLLGDVFLKNVYTVFDWSESKVGFGVKGDADVETNGSPDPSPTATGASPTLPSTAPTSSDTDTLTSGNDQQNTASSASQGAAPSNKARSGSGMLALGVAMGGLIAAM</sequence>
<dbReference type="CDD" id="cd05471">
    <property type="entry name" value="pepsin_like"/>
    <property type="match status" value="1"/>
</dbReference>
<dbReference type="OrthoDB" id="660550at2759"/>
<dbReference type="GO" id="GO:0004190">
    <property type="term" value="F:aspartic-type endopeptidase activity"/>
    <property type="evidence" value="ECO:0007669"/>
    <property type="project" value="UniProtKB-KW"/>
</dbReference>
<dbReference type="InterPro" id="IPR001969">
    <property type="entry name" value="Aspartic_peptidase_AS"/>
</dbReference>
<protein>
    <submittedName>
        <fullName evidence="16">Acid protease</fullName>
    </submittedName>
</protein>
<keyword evidence="17" id="KW-1185">Reference proteome</keyword>
<keyword evidence="3" id="KW-1003">Cell membrane</keyword>
<keyword evidence="4 12" id="KW-0645">Protease</keyword>
<evidence type="ECO:0000313" key="17">
    <source>
        <dbReference type="Proteomes" id="UP000799437"/>
    </source>
</evidence>
<keyword evidence="14" id="KW-0732">Signal</keyword>
<evidence type="ECO:0000256" key="8">
    <source>
        <dbReference type="ARBA" id="ARBA00023180"/>
    </source>
</evidence>
<evidence type="ECO:0000256" key="12">
    <source>
        <dbReference type="RuleBase" id="RU000454"/>
    </source>
</evidence>
<name>A0A6A6WCD9_9PEZI</name>
<dbReference type="GO" id="GO:0006508">
    <property type="term" value="P:proteolysis"/>
    <property type="evidence" value="ECO:0007669"/>
    <property type="project" value="UniProtKB-KW"/>
</dbReference>
<organism evidence="16 17">
    <name type="scientific">Pseudovirgaria hyperparasitica</name>
    <dbReference type="NCBI Taxonomy" id="470096"/>
    <lineage>
        <taxon>Eukaryota</taxon>
        <taxon>Fungi</taxon>
        <taxon>Dikarya</taxon>
        <taxon>Ascomycota</taxon>
        <taxon>Pezizomycotina</taxon>
        <taxon>Dothideomycetes</taxon>
        <taxon>Dothideomycetes incertae sedis</taxon>
        <taxon>Acrospermales</taxon>
        <taxon>Acrospermaceae</taxon>
        <taxon>Pseudovirgaria</taxon>
    </lineage>
</organism>
<dbReference type="InterPro" id="IPR033121">
    <property type="entry name" value="PEPTIDASE_A1"/>
</dbReference>
<keyword evidence="9" id="KW-0449">Lipoprotein</keyword>
<feature type="domain" description="Peptidase A1" evidence="15">
    <location>
        <begin position="104"/>
        <end position="413"/>
    </location>
</feature>
<feature type="active site" evidence="10">
    <location>
        <position position="308"/>
    </location>
</feature>
<keyword evidence="5 12" id="KW-0064">Aspartyl protease</keyword>
<keyword evidence="7" id="KW-0472">Membrane</keyword>
<evidence type="ECO:0000256" key="3">
    <source>
        <dbReference type="ARBA" id="ARBA00022475"/>
    </source>
</evidence>
<dbReference type="FunFam" id="2.40.70.10:FF:000060">
    <property type="entry name" value="Aspartic-type endopeptidase ctsD"/>
    <property type="match status" value="1"/>
</dbReference>
<dbReference type="PANTHER" id="PTHR47966">
    <property type="entry name" value="BETA-SITE APP-CLEAVING ENZYME, ISOFORM A-RELATED"/>
    <property type="match status" value="1"/>
</dbReference>
<dbReference type="InterPro" id="IPR034164">
    <property type="entry name" value="Pepsin-like_dom"/>
</dbReference>
<feature type="chain" id="PRO_5025555451" evidence="14">
    <location>
        <begin position="22"/>
        <end position="495"/>
    </location>
</feature>
<evidence type="ECO:0000256" key="7">
    <source>
        <dbReference type="ARBA" id="ARBA00023136"/>
    </source>
</evidence>
<feature type="compositionally biased region" description="Low complexity" evidence="13">
    <location>
        <begin position="430"/>
        <end position="455"/>
    </location>
</feature>
<evidence type="ECO:0000259" key="15">
    <source>
        <dbReference type="PROSITE" id="PS51767"/>
    </source>
</evidence>
<keyword evidence="11" id="KW-1015">Disulfide bond</keyword>
<keyword evidence="8" id="KW-0325">Glycoprotein</keyword>
<dbReference type="GeneID" id="54484712"/>
<evidence type="ECO:0000256" key="9">
    <source>
        <dbReference type="ARBA" id="ARBA00023288"/>
    </source>
</evidence>
<dbReference type="PROSITE" id="PS51767">
    <property type="entry name" value="PEPTIDASE_A1"/>
    <property type="match status" value="1"/>
</dbReference>
<evidence type="ECO:0000256" key="5">
    <source>
        <dbReference type="ARBA" id="ARBA00022750"/>
    </source>
</evidence>
<proteinExistence type="inferred from homology"/>
<dbReference type="RefSeq" id="XP_033602081.1">
    <property type="nucleotide sequence ID" value="XM_033743658.1"/>
</dbReference>
<evidence type="ECO:0000256" key="13">
    <source>
        <dbReference type="SAM" id="MobiDB-lite"/>
    </source>
</evidence>
<evidence type="ECO:0000256" key="1">
    <source>
        <dbReference type="ARBA" id="ARBA00004236"/>
    </source>
</evidence>
<dbReference type="InterPro" id="IPR001461">
    <property type="entry name" value="Aspartic_peptidase_A1"/>
</dbReference>
<comment type="similarity">
    <text evidence="2 12">Belongs to the peptidase A1 family.</text>
</comment>
<accession>A0A6A6WCD9</accession>
<dbReference type="PANTHER" id="PTHR47966:SF75">
    <property type="entry name" value="ENDOPEPTIDASE (CTSD), PUTATIVE (AFU_ORTHOLOGUE AFUA_4G07040)-RELATED"/>
    <property type="match status" value="1"/>
</dbReference>
<feature type="compositionally biased region" description="Polar residues" evidence="13">
    <location>
        <begin position="456"/>
        <end position="476"/>
    </location>
</feature>